<dbReference type="AlphaFoldDB" id="A0A810Q1R6"/>
<evidence type="ECO:0000256" key="1">
    <source>
        <dbReference type="SAM" id="Coils"/>
    </source>
</evidence>
<dbReference type="EMBL" id="AP023415">
    <property type="protein sequence ID" value="BCK78713.1"/>
    <property type="molecule type" value="Genomic_DNA"/>
</dbReference>
<reference evidence="2" key="1">
    <citation type="submission" date="2020-09" db="EMBL/GenBank/DDBJ databases">
        <title>New species isolated from human feces.</title>
        <authorList>
            <person name="Kitahara M."/>
            <person name="Shigeno Y."/>
            <person name="Shime M."/>
            <person name="Matsumoto Y."/>
            <person name="Nakamura S."/>
            <person name="Motooka D."/>
            <person name="Fukuoka S."/>
            <person name="Nishikawa H."/>
            <person name="Benno Y."/>
        </authorList>
    </citation>
    <scope>NUCLEOTIDE SEQUENCE</scope>
    <source>
        <strain evidence="2">MM35</strain>
    </source>
</reference>
<accession>A0A810Q1R6</accession>
<dbReference type="Proteomes" id="UP000681343">
    <property type="component" value="Chromosome"/>
</dbReference>
<evidence type="ECO:0000313" key="3">
    <source>
        <dbReference type="Proteomes" id="UP000681343"/>
    </source>
</evidence>
<proteinExistence type="predicted"/>
<dbReference type="Gene3D" id="3.10.450.50">
    <property type="match status" value="1"/>
</dbReference>
<keyword evidence="3" id="KW-1185">Reference proteome</keyword>
<dbReference type="Pfam" id="PF17117">
    <property type="entry name" value="DUF5104"/>
    <property type="match status" value="1"/>
</dbReference>
<protein>
    <submittedName>
        <fullName evidence="2">Uncharacterized protein</fullName>
    </submittedName>
</protein>
<feature type="coiled-coil region" evidence="1">
    <location>
        <begin position="8"/>
        <end position="35"/>
    </location>
</feature>
<gene>
    <name evidence="2" type="ORF">MM35RIKEN_09050</name>
</gene>
<evidence type="ECO:0000313" key="2">
    <source>
        <dbReference type="EMBL" id="BCK78713.1"/>
    </source>
</evidence>
<sequence length="153" mass="17572">MRKMFFARNNNQIANEQLEALLEAIQSKNAQAVKELFSDNAWAESGNMEKSILVLFDYFQGELVSYKSWAGPSVHATKNHGEYWKSYDCTYDFETTQDKYRLAMEIITVDTTDADNIGIRSLYIIRFEDDTDQNCAYWGDGEHTPGINIGKTE</sequence>
<keyword evidence="1" id="KW-0175">Coiled coil</keyword>
<organism evidence="2 3">
    <name type="scientific">Vescimonas fastidiosa</name>
    <dbReference type="NCBI Taxonomy" id="2714353"/>
    <lineage>
        <taxon>Bacteria</taxon>
        <taxon>Bacillati</taxon>
        <taxon>Bacillota</taxon>
        <taxon>Clostridia</taxon>
        <taxon>Eubacteriales</taxon>
        <taxon>Oscillospiraceae</taxon>
        <taxon>Vescimonas</taxon>
    </lineage>
</organism>
<dbReference type="InterPro" id="IPR031344">
    <property type="entry name" value="DUF5104"/>
</dbReference>
<name>A0A810Q1R6_9FIRM</name>
<dbReference type="KEGG" id="vfa:MM35RIKEN_09050"/>